<evidence type="ECO:0000256" key="1">
    <source>
        <dbReference type="ARBA" id="ARBA00004141"/>
    </source>
</evidence>
<keyword evidence="8" id="KW-1185">Reference proteome</keyword>
<accession>A0A7W5FWH6</accession>
<comment type="similarity">
    <text evidence="2">Belongs to the oxidase-dependent Fe transporter (OFeT) (TC 9.A.10.1) family.</text>
</comment>
<dbReference type="PANTHER" id="PTHR31632:SF2">
    <property type="entry name" value="PLASMA MEMBRANE IRON PERMEASE"/>
    <property type="match status" value="1"/>
</dbReference>
<evidence type="ECO:0000313" key="8">
    <source>
        <dbReference type="Proteomes" id="UP000541535"/>
    </source>
</evidence>
<keyword evidence="4 6" id="KW-1133">Transmembrane helix</keyword>
<dbReference type="GO" id="GO:0033573">
    <property type="term" value="C:high-affinity iron permease complex"/>
    <property type="evidence" value="ECO:0007669"/>
    <property type="project" value="InterPro"/>
</dbReference>
<keyword evidence="3 6" id="KW-0812">Transmembrane</keyword>
<organism evidence="7 8">
    <name type="scientific">Pseudoduganella violacea</name>
    <dbReference type="NCBI Taxonomy" id="1715466"/>
    <lineage>
        <taxon>Bacteria</taxon>
        <taxon>Pseudomonadati</taxon>
        <taxon>Pseudomonadota</taxon>
        <taxon>Betaproteobacteria</taxon>
        <taxon>Burkholderiales</taxon>
        <taxon>Oxalobacteraceae</taxon>
        <taxon>Telluria group</taxon>
        <taxon>Pseudoduganella</taxon>
    </lineage>
</organism>
<feature type="transmembrane region" description="Helical" evidence="6">
    <location>
        <begin position="71"/>
        <end position="92"/>
    </location>
</feature>
<evidence type="ECO:0000256" key="4">
    <source>
        <dbReference type="ARBA" id="ARBA00022989"/>
    </source>
</evidence>
<dbReference type="InterPro" id="IPR004923">
    <property type="entry name" value="FTR1/Fip1/EfeU"/>
</dbReference>
<comment type="subcellular location">
    <subcellularLocation>
        <location evidence="1">Membrane</location>
        <topology evidence="1">Multi-pass membrane protein</topology>
    </subcellularLocation>
</comment>
<comment type="caution">
    <text evidence="7">The sequence shown here is derived from an EMBL/GenBank/DDBJ whole genome shotgun (WGS) entry which is preliminary data.</text>
</comment>
<dbReference type="Proteomes" id="UP000541535">
    <property type="component" value="Unassembled WGS sequence"/>
</dbReference>
<reference evidence="7 8" key="1">
    <citation type="submission" date="2020-08" db="EMBL/GenBank/DDBJ databases">
        <title>Genomic Encyclopedia of Type Strains, Phase III (KMG-III): the genomes of soil and plant-associated and newly described type strains.</title>
        <authorList>
            <person name="Whitman W."/>
        </authorList>
    </citation>
    <scope>NUCLEOTIDE SEQUENCE [LARGE SCALE GENOMIC DNA]</scope>
    <source>
        <strain evidence="7 8">CECT 8897</strain>
    </source>
</reference>
<keyword evidence="5 6" id="KW-0472">Membrane</keyword>
<name>A0A7W5FWH6_9BURK</name>
<feature type="transmembrane region" description="Helical" evidence="6">
    <location>
        <begin position="38"/>
        <end position="59"/>
    </location>
</feature>
<sequence>MLSSLFIVWRESVEAMLIIGILYAWLKSNPQGAVGLRALWGGVVAGIALAGLLGWTMLAVQGELAGEALEWFQTAMLFLAALLIVQMVLWMQKHGRHMRQGLERELAQASEKLGVLGVAVVAALAVAREGAETVIFLYGMQMDDPAGSAIAFGAGVLLAGITAWIVNRGLGMLNYRNFFRVSGLLLLLFAVALLAAGTDRLIGMGALPPLVDPLWDTSLLLDDSSPSGALLSAFTGYRARPSLMLAIVYVVFWLAVLRVQRRLKRNA</sequence>
<dbReference type="RefSeq" id="WP_183443544.1">
    <property type="nucleotide sequence ID" value="NZ_JACHXD010000021.1"/>
</dbReference>
<evidence type="ECO:0000313" key="7">
    <source>
        <dbReference type="EMBL" id="MBB3121852.1"/>
    </source>
</evidence>
<dbReference type="GO" id="GO:0015093">
    <property type="term" value="F:ferrous iron transmembrane transporter activity"/>
    <property type="evidence" value="ECO:0007669"/>
    <property type="project" value="TreeGrafter"/>
</dbReference>
<dbReference type="PANTHER" id="PTHR31632">
    <property type="entry name" value="IRON TRANSPORTER FTH1"/>
    <property type="match status" value="1"/>
</dbReference>
<evidence type="ECO:0000256" key="6">
    <source>
        <dbReference type="SAM" id="Phobius"/>
    </source>
</evidence>
<protein>
    <submittedName>
        <fullName evidence="7">High-affinity iron transporter</fullName>
    </submittedName>
</protein>
<evidence type="ECO:0000256" key="3">
    <source>
        <dbReference type="ARBA" id="ARBA00022692"/>
    </source>
</evidence>
<dbReference type="AlphaFoldDB" id="A0A7W5FWH6"/>
<dbReference type="EMBL" id="JACHXD010000021">
    <property type="protein sequence ID" value="MBB3121852.1"/>
    <property type="molecule type" value="Genomic_DNA"/>
</dbReference>
<feature type="transmembrane region" description="Helical" evidence="6">
    <location>
        <begin position="242"/>
        <end position="259"/>
    </location>
</feature>
<feature type="transmembrane region" description="Helical" evidence="6">
    <location>
        <begin position="113"/>
        <end position="140"/>
    </location>
</feature>
<evidence type="ECO:0000256" key="2">
    <source>
        <dbReference type="ARBA" id="ARBA00008333"/>
    </source>
</evidence>
<feature type="transmembrane region" description="Helical" evidence="6">
    <location>
        <begin position="6"/>
        <end position="26"/>
    </location>
</feature>
<evidence type="ECO:0000256" key="5">
    <source>
        <dbReference type="ARBA" id="ARBA00023136"/>
    </source>
</evidence>
<feature type="transmembrane region" description="Helical" evidence="6">
    <location>
        <begin position="146"/>
        <end position="166"/>
    </location>
</feature>
<gene>
    <name evidence="7" type="ORF">FHS03_004944</name>
</gene>
<proteinExistence type="inferred from homology"/>
<feature type="transmembrane region" description="Helical" evidence="6">
    <location>
        <begin position="178"/>
        <end position="197"/>
    </location>
</feature>
<dbReference type="Pfam" id="PF03239">
    <property type="entry name" value="FTR1"/>
    <property type="match status" value="1"/>
</dbReference>